<organism evidence="9 10">
    <name type="scientific">Aplysia californica</name>
    <name type="common">California sea hare</name>
    <dbReference type="NCBI Taxonomy" id="6500"/>
    <lineage>
        <taxon>Eukaryota</taxon>
        <taxon>Metazoa</taxon>
        <taxon>Spiralia</taxon>
        <taxon>Lophotrochozoa</taxon>
        <taxon>Mollusca</taxon>
        <taxon>Gastropoda</taxon>
        <taxon>Heterobranchia</taxon>
        <taxon>Euthyneura</taxon>
        <taxon>Tectipleura</taxon>
        <taxon>Aplysiida</taxon>
        <taxon>Aplysioidea</taxon>
        <taxon>Aplysiidae</taxon>
        <taxon>Aplysia</taxon>
    </lineage>
</organism>
<evidence type="ECO:0000259" key="7">
    <source>
        <dbReference type="Pfam" id="PF02931"/>
    </source>
</evidence>
<proteinExistence type="inferred from homology"/>
<feature type="signal peptide" evidence="5">
    <location>
        <begin position="1"/>
        <end position="25"/>
    </location>
</feature>
<dbReference type="PRINTS" id="PR00252">
    <property type="entry name" value="NRIONCHANNEL"/>
</dbReference>
<keyword evidence="5" id="KW-0406">Ion transport</keyword>
<dbReference type="InterPro" id="IPR036734">
    <property type="entry name" value="Neur_chan_lig-bd_sf"/>
</dbReference>
<feature type="transmembrane region" description="Helical" evidence="5">
    <location>
        <begin position="298"/>
        <end position="319"/>
    </location>
</feature>
<evidence type="ECO:0000256" key="4">
    <source>
        <dbReference type="ARBA" id="ARBA00023136"/>
    </source>
</evidence>
<keyword evidence="5" id="KW-0407">Ion channel</keyword>
<feature type="transmembrane region" description="Helical" evidence="5">
    <location>
        <begin position="238"/>
        <end position="261"/>
    </location>
</feature>
<evidence type="ECO:0000313" key="9">
    <source>
        <dbReference type="Proteomes" id="UP000694888"/>
    </source>
</evidence>
<dbReference type="CDD" id="cd18989">
    <property type="entry name" value="LGIC_ECD_cation"/>
    <property type="match status" value="1"/>
</dbReference>
<feature type="domain" description="Neurotransmitter-gated ion-channel transmembrane" evidence="8">
    <location>
        <begin position="243"/>
        <end position="337"/>
    </location>
</feature>
<keyword evidence="5" id="KW-0813">Transport</keyword>
<sequence length="493" mass="56101">MALRYFTTIVLLVLTSSLPTPVAMTSPYDDYIRLYKDMTTGQYDSRARPVLNQSHTLTVYVQFHIISLLAVNEVDETMDLNGWVNFTWFDEVRTWNPANYSNIYILRPNPLDMWRPRSLIGNSVAKRDVFDDDYMPAFIRNDGLSNWSPGAIFSTSCRMDFTYFPFDKQECAIMFVSYNSQREVCVLADEDGGRNENYTTNGEWDVLHIKHRQAIRTLNPDLYSIFEVVINLERKPKFFVINMIFPIVFMSALNSLVFVLPETSGERASFSTTMFLSLTLFMGAVTEHLPQRSDTFPVIVFYIFSLLILNGACVVATVVQLRFSPQPDNTLTTPSDSNDKTDSTKGQNADDIIVKKAFRGRNVVTPTDSFNKKNLFLTQLGSNPANNNIMLETDLFCITTNSKSPGNNFKSENVLMSQNSFLKEKNSTHVQASCTDKSALFSSTTNAKSCKYTSCFSRFRPYLTNVNVVLFTVYVLAWAACNIYFLNCLINQQ</sequence>
<feature type="transmembrane region" description="Helical" evidence="5">
    <location>
        <begin position="466"/>
        <end position="486"/>
    </location>
</feature>
<dbReference type="Pfam" id="PF02931">
    <property type="entry name" value="Neur_chan_LBD"/>
    <property type="match status" value="1"/>
</dbReference>
<feature type="transmembrane region" description="Helical" evidence="5">
    <location>
        <begin position="268"/>
        <end position="286"/>
    </location>
</feature>
<evidence type="ECO:0000256" key="5">
    <source>
        <dbReference type="RuleBase" id="RU000687"/>
    </source>
</evidence>
<feature type="region of interest" description="Disordered" evidence="6">
    <location>
        <begin position="328"/>
        <end position="347"/>
    </location>
</feature>
<dbReference type="Gene3D" id="2.70.170.10">
    <property type="entry name" value="Neurotransmitter-gated ion-channel ligand-binding domain"/>
    <property type="match status" value="1"/>
</dbReference>
<evidence type="ECO:0000313" key="10">
    <source>
        <dbReference type="RefSeq" id="XP_012941533.1"/>
    </source>
</evidence>
<dbReference type="PANTHER" id="PTHR18945">
    <property type="entry name" value="NEUROTRANSMITTER GATED ION CHANNEL"/>
    <property type="match status" value="1"/>
</dbReference>
<dbReference type="Gene3D" id="1.20.58.390">
    <property type="entry name" value="Neurotransmitter-gated ion-channel transmembrane domain"/>
    <property type="match status" value="1"/>
</dbReference>
<comment type="similarity">
    <text evidence="5">Belongs to the ligand-gated ion channel (TC 1.A.9) family.</text>
</comment>
<keyword evidence="3 5" id="KW-1133">Transmembrane helix</keyword>
<reference evidence="10" key="1">
    <citation type="submission" date="2025-08" db="UniProtKB">
        <authorList>
            <consortium name="RefSeq"/>
        </authorList>
    </citation>
    <scope>IDENTIFICATION</scope>
</reference>
<comment type="subcellular location">
    <subcellularLocation>
        <location evidence="1">Membrane</location>
        <topology evidence="1">Multi-pass membrane protein</topology>
    </subcellularLocation>
</comment>
<keyword evidence="5" id="KW-0732">Signal</keyword>
<dbReference type="SUPFAM" id="SSF63712">
    <property type="entry name" value="Nicotinic receptor ligand binding domain-like"/>
    <property type="match status" value="1"/>
</dbReference>
<evidence type="ECO:0000256" key="1">
    <source>
        <dbReference type="ARBA" id="ARBA00004141"/>
    </source>
</evidence>
<keyword evidence="4 5" id="KW-0472">Membrane</keyword>
<dbReference type="InterPro" id="IPR006202">
    <property type="entry name" value="Neur_chan_lig-bd"/>
</dbReference>
<dbReference type="RefSeq" id="XP_012941533.1">
    <property type="nucleotide sequence ID" value="XM_013086079.2"/>
</dbReference>
<dbReference type="InterPro" id="IPR036719">
    <property type="entry name" value="Neuro-gated_channel_TM_sf"/>
</dbReference>
<evidence type="ECO:0000256" key="3">
    <source>
        <dbReference type="ARBA" id="ARBA00022989"/>
    </source>
</evidence>
<dbReference type="InterPro" id="IPR018000">
    <property type="entry name" value="Neurotransmitter_ion_chnl_CS"/>
</dbReference>
<dbReference type="PROSITE" id="PS00236">
    <property type="entry name" value="NEUROTR_ION_CHANNEL"/>
    <property type="match status" value="1"/>
</dbReference>
<feature type="chain" id="PRO_5044955611" evidence="5">
    <location>
        <begin position="26"/>
        <end position="493"/>
    </location>
</feature>
<dbReference type="InterPro" id="IPR006029">
    <property type="entry name" value="Neurotrans-gated_channel_TM"/>
</dbReference>
<evidence type="ECO:0000256" key="2">
    <source>
        <dbReference type="ARBA" id="ARBA00022692"/>
    </source>
</evidence>
<dbReference type="Pfam" id="PF02932">
    <property type="entry name" value="Neur_chan_memb"/>
    <property type="match status" value="1"/>
</dbReference>
<dbReference type="CDD" id="cd19051">
    <property type="entry name" value="LGIC_TM_cation"/>
    <property type="match status" value="1"/>
</dbReference>
<dbReference type="InterPro" id="IPR038050">
    <property type="entry name" value="Neuro_actylchol_rec"/>
</dbReference>
<dbReference type="Proteomes" id="UP000694888">
    <property type="component" value="Unplaced"/>
</dbReference>
<keyword evidence="9" id="KW-1185">Reference proteome</keyword>
<gene>
    <name evidence="10" type="primary">LOC101853250</name>
</gene>
<accession>A0ABM1A624</accession>
<dbReference type="SUPFAM" id="SSF90112">
    <property type="entry name" value="Neurotransmitter-gated ion-channel transmembrane pore"/>
    <property type="match status" value="1"/>
</dbReference>
<feature type="domain" description="Neurotransmitter-gated ion-channel ligand-binding" evidence="7">
    <location>
        <begin position="33"/>
        <end position="236"/>
    </location>
</feature>
<keyword evidence="2 5" id="KW-0812">Transmembrane</keyword>
<evidence type="ECO:0000259" key="8">
    <source>
        <dbReference type="Pfam" id="PF02932"/>
    </source>
</evidence>
<evidence type="ECO:0000256" key="6">
    <source>
        <dbReference type="SAM" id="MobiDB-lite"/>
    </source>
</evidence>
<name>A0ABM1A624_APLCA</name>
<protein>
    <submittedName>
        <fullName evidence="10">Acetylcholine receptor subunit delta-like</fullName>
    </submittedName>
</protein>
<dbReference type="InterPro" id="IPR006201">
    <property type="entry name" value="Neur_channel"/>
</dbReference>
<dbReference type="GeneID" id="101853250"/>